<feature type="region of interest" description="Disordered" evidence="4">
    <location>
        <begin position="243"/>
        <end position="446"/>
    </location>
</feature>
<feature type="region of interest" description="Disordered" evidence="4">
    <location>
        <begin position="620"/>
        <end position="654"/>
    </location>
</feature>
<proteinExistence type="predicted"/>
<evidence type="ECO:0000256" key="4">
    <source>
        <dbReference type="SAM" id="MobiDB-lite"/>
    </source>
</evidence>
<evidence type="ECO:0000313" key="7">
    <source>
        <dbReference type="Proteomes" id="UP001174997"/>
    </source>
</evidence>
<feature type="compositionally biased region" description="Low complexity" evidence="4">
    <location>
        <begin position="12"/>
        <end position="30"/>
    </location>
</feature>
<dbReference type="AlphaFoldDB" id="A0AA39ZEP0"/>
<feature type="compositionally biased region" description="Basic residues" evidence="4">
    <location>
        <begin position="508"/>
        <end position="518"/>
    </location>
</feature>
<feature type="region of interest" description="Disordered" evidence="4">
    <location>
        <begin position="1"/>
        <end position="103"/>
    </location>
</feature>
<evidence type="ECO:0000256" key="1">
    <source>
        <dbReference type="ARBA" id="ARBA00022723"/>
    </source>
</evidence>
<name>A0AA39ZEP0_9PEZI</name>
<keyword evidence="1" id="KW-0479">Metal-binding</keyword>
<feature type="compositionally biased region" description="Basic and acidic residues" evidence="4">
    <location>
        <begin position="521"/>
        <end position="544"/>
    </location>
</feature>
<feature type="compositionally biased region" description="Basic and acidic residues" evidence="4">
    <location>
        <begin position="293"/>
        <end position="324"/>
    </location>
</feature>
<dbReference type="Gene3D" id="3.30.40.10">
    <property type="entry name" value="Zinc/RING finger domain, C3HC4 (zinc finger)"/>
    <property type="match status" value="1"/>
</dbReference>
<dbReference type="GO" id="GO:0008270">
    <property type="term" value="F:zinc ion binding"/>
    <property type="evidence" value="ECO:0007669"/>
    <property type="project" value="UniProtKB-KW"/>
</dbReference>
<dbReference type="EMBL" id="JAULSY010000041">
    <property type="protein sequence ID" value="KAK0669565.1"/>
    <property type="molecule type" value="Genomic_DNA"/>
</dbReference>
<dbReference type="SMART" id="SM00249">
    <property type="entry name" value="PHD"/>
    <property type="match status" value="1"/>
</dbReference>
<dbReference type="InterPro" id="IPR001965">
    <property type="entry name" value="Znf_PHD"/>
</dbReference>
<dbReference type="PROSITE" id="PS01359">
    <property type="entry name" value="ZF_PHD_1"/>
    <property type="match status" value="1"/>
</dbReference>
<evidence type="ECO:0000259" key="5">
    <source>
        <dbReference type="SMART" id="SM00249"/>
    </source>
</evidence>
<dbReference type="GO" id="GO:0061186">
    <property type="term" value="P:negative regulation of silent mating-type cassette heterochromatin formation"/>
    <property type="evidence" value="ECO:0007669"/>
    <property type="project" value="TreeGrafter"/>
</dbReference>
<comment type="caution">
    <text evidence="6">The sequence shown here is derived from an EMBL/GenBank/DDBJ whole genome shotgun (WGS) entry which is preliminary data.</text>
</comment>
<protein>
    <submittedName>
        <fullName evidence="6">Histone deacetylase</fullName>
    </submittedName>
</protein>
<feature type="domain" description="Zinc finger PHD-type" evidence="5">
    <location>
        <begin position="109"/>
        <end position="185"/>
    </location>
</feature>
<reference evidence="6" key="1">
    <citation type="submission" date="2023-06" db="EMBL/GenBank/DDBJ databases">
        <title>Genome-scale phylogeny and comparative genomics of the fungal order Sordariales.</title>
        <authorList>
            <consortium name="Lawrence Berkeley National Laboratory"/>
            <person name="Hensen N."/>
            <person name="Bonometti L."/>
            <person name="Westerberg I."/>
            <person name="Brannstrom I.O."/>
            <person name="Guillou S."/>
            <person name="Cros-Aarteil S."/>
            <person name="Calhoun S."/>
            <person name="Haridas S."/>
            <person name="Kuo A."/>
            <person name="Mondo S."/>
            <person name="Pangilinan J."/>
            <person name="Riley R."/>
            <person name="Labutti K."/>
            <person name="Andreopoulos B."/>
            <person name="Lipzen A."/>
            <person name="Chen C."/>
            <person name="Yanf M."/>
            <person name="Daum C."/>
            <person name="Ng V."/>
            <person name="Clum A."/>
            <person name="Steindorff A."/>
            <person name="Ohm R."/>
            <person name="Martin F."/>
            <person name="Silar P."/>
            <person name="Natvig D."/>
            <person name="Lalanne C."/>
            <person name="Gautier V."/>
            <person name="Ament-Velasquez S.L."/>
            <person name="Kruys A."/>
            <person name="Hutchinson M.I."/>
            <person name="Powell A.J."/>
            <person name="Barry K."/>
            <person name="Miller A.N."/>
            <person name="Grigoriev I.V."/>
            <person name="Debuchy R."/>
            <person name="Gladieux P."/>
            <person name="Thoren M.H."/>
            <person name="Johannesson H."/>
        </authorList>
    </citation>
    <scope>NUCLEOTIDE SEQUENCE</scope>
    <source>
        <strain evidence="6">CBS 307.81</strain>
    </source>
</reference>
<dbReference type="InterPro" id="IPR011011">
    <property type="entry name" value="Znf_FYVE_PHD"/>
</dbReference>
<feature type="compositionally biased region" description="Polar residues" evidence="4">
    <location>
        <begin position="635"/>
        <end position="647"/>
    </location>
</feature>
<feature type="compositionally biased region" description="Basic and acidic residues" evidence="4">
    <location>
        <begin position="253"/>
        <end position="266"/>
    </location>
</feature>
<dbReference type="GO" id="GO:0070210">
    <property type="term" value="C:Rpd3L-Expanded complex"/>
    <property type="evidence" value="ECO:0007669"/>
    <property type="project" value="TreeGrafter"/>
</dbReference>
<dbReference type="GO" id="GO:0033698">
    <property type="term" value="C:Rpd3L complex"/>
    <property type="evidence" value="ECO:0007669"/>
    <property type="project" value="TreeGrafter"/>
</dbReference>
<dbReference type="Proteomes" id="UP001174997">
    <property type="component" value="Unassembled WGS sequence"/>
</dbReference>
<evidence type="ECO:0000256" key="2">
    <source>
        <dbReference type="ARBA" id="ARBA00022771"/>
    </source>
</evidence>
<dbReference type="InterPro" id="IPR013083">
    <property type="entry name" value="Znf_RING/FYVE/PHD"/>
</dbReference>
<dbReference type="PANTHER" id="PTHR47793:SF1">
    <property type="entry name" value="HISTONE DEACETYLASE COMPLEX SUBUNIT CTI6"/>
    <property type="match status" value="1"/>
</dbReference>
<dbReference type="InterPro" id="IPR019786">
    <property type="entry name" value="Zinc_finger_PHD-type_CS"/>
</dbReference>
<keyword evidence="2" id="KW-0863">Zinc-finger</keyword>
<feature type="compositionally biased region" description="Basic and acidic residues" evidence="4">
    <location>
        <begin position="390"/>
        <end position="410"/>
    </location>
</feature>
<dbReference type="InterPro" id="IPR053051">
    <property type="entry name" value="HDAC_complex_subunit"/>
</dbReference>
<keyword evidence="3" id="KW-0862">Zinc</keyword>
<dbReference type="Pfam" id="PF20826">
    <property type="entry name" value="PHD_5"/>
    <property type="match status" value="1"/>
</dbReference>
<feature type="compositionally biased region" description="Pro residues" evidence="4">
    <location>
        <begin position="485"/>
        <end position="500"/>
    </location>
</feature>
<feature type="compositionally biased region" description="Low complexity" evidence="4">
    <location>
        <begin position="474"/>
        <end position="484"/>
    </location>
</feature>
<evidence type="ECO:0000313" key="6">
    <source>
        <dbReference type="EMBL" id="KAK0669565.1"/>
    </source>
</evidence>
<feature type="compositionally biased region" description="Basic and acidic residues" evidence="4">
    <location>
        <begin position="77"/>
        <end position="91"/>
    </location>
</feature>
<feature type="compositionally biased region" description="Low complexity" evidence="4">
    <location>
        <begin position="620"/>
        <end position="634"/>
    </location>
</feature>
<gene>
    <name evidence="6" type="ORF">QBC41DRAFT_355712</name>
</gene>
<feature type="compositionally biased region" description="Polar residues" evidence="4">
    <location>
        <begin position="43"/>
        <end position="56"/>
    </location>
</feature>
<keyword evidence="7" id="KW-1185">Reference proteome</keyword>
<feature type="compositionally biased region" description="Basic and acidic residues" evidence="4">
    <location>
        <begin position="363"/>
        <end position="373"/>
    </location>
</feature>
<evidence type="ECO:0000256" key="3">
    <source>
        <dbReference type="ARBA" id="ARBA00022833"/>
    </source>
</evidence>
<feature type="region of interest" description="Disordered" evidence="4">
    <location>
        <begin position="464"/>
        <end position="571"/>
    </location>
</feature>
<dbReference type="PANTHER" id="PTHR47793">
    <property type="entry name" value="HISTONE DEACETYLASE COMPLEX SUBUNIT CTI6"/>
    <property type="match status" value="1"/>
</dbReference>
<dbReference type="SUPFAM" id="SSF57903">
    <property type="entry name" value="FYVE/PHD zinc finger"/>
    <property type="match status" value="1"/>
</dbReference>
<organism evidence="6 7">
    <name type="scientific">Cercophora samala</name>
    <dbReference type="NCBI Taxonomy" id="330535"/>
    <lineage>
        <taxon>Eukaryota</taxon>
        <taxon>Fungi</taxon>
        <taxon>Dikarya</taxon>
        <taxon>Ascomycota</taxon>
        <taxon>Pezizomycotina</taxon>
        <taxon>Sordariomycetes</taxon>
        <taxon>Sordariomycetidae</taxon>
        <taxon>Sordariales</taxon>
        <taxon>Lasiosphaeriaceae</taxon>
        <taxon>Cercophora</taxon>
    </lineage>
</organism>
<sequence>MAGIDPRRSSRARATQSQSQVSSSSSSASGRPERSSRYFNKAGSPQKSASTGSLSSEPPEDTITADDTFTTRRRTRGQGDDRDRAGVKAEAADMTSADDDIQEEDEAVRCVCGNEEYPGPPPLEDEPRHGAKGAVDIDPIFLASVTDDVAGFFVQCDVCKVWQHGGCVGIMTNPGPDEYFCELCRRDLHKLWTASNGPKIMSHQIPHSQPLGVAEHQLNEVANIMARRNTYSFYLPLRRQSRTSSRSASLNKEGTRSPTKEKETRSGRATSANQTSKRRSTMNSREAAYDEAEALRRAIEASKEEAHLETEGVPRRPKRGRSDSEEYVPLTAVSSVANFDQRKQEGAKRQRTSSRSVSPSVDKTADESDDPKGPGRNGNKSKSRGGARNSRNEKLSEKEEKERQRQEAANKRKGRAERRRADGTASTIFVKVSEAHTDADSDPSEELPLAARAVISKAVAPVAGGTNTNEAVGEAVQQPSAPEQQQPPVPQPTPDSPPTPAISQAKTDKKKSHKRKGRNQYTRDDEASPARSVSRDIQKDEHPPAGKGHHHGDGVGKAAHSRSRGGMNSKVTMNDMKRRAAALLDFISRTQVELAGETAEDAARNDVAKAAIVNPTSAAAVTNGTNGTATDDSTQNTSTTGPSSAPESQEKEFKELGCVEMMDSLTRRLVKWQQEYAV</sequence>
<accession>A0AA39ZEP0</accession>
<dbReference type="GO" id="GO:0061188">
    <property type="term" value="P:negative regulation of rDNA heterochromatin formation"/>
    <property type="evidence" value="ECO:0007669"/>
    <property type="project" value="TreeGrafter"/>
</dbReference>